<accession>A0ABP6QMA0</accession>
<organism evidence="1 2">
    <name type="scientific">Actinocorallia longicatena</name>
    <dbReference type="NCBI Taxonomy" id="111803"/>
    <lineage>
        <taxon>Bacteria</taxon>
        <taxon>Bacillati</taxon>
        <taxon>Actinomycetota</taxon>
        <taxon>Actinomycetes</taxon>
        <taxon>Streptosporangiales</taxon>
        <taxon>Thermomonosporaceae</taxon>
        <taxon>Actinocorallia</taxon>
    </lineage>
</organism>
<protein>
    <submittedName>
        <fullName evidence="1">Uncharacterized protein</fullName>
    </submittedName>
</protein>
<sequence length="163" mass="17607">MARVPRNVRDVLALERGERVLAHASTRGGAHVVATGVALHVPDGGGGFVRVPWERVLGATWSDSWLHVRGDDGEHHVRLDDAGSVPEVVQERVTATVVVSRHFALPGGGVRIVGRRAPRSKPSAARDELLWTLVFDEGLDQDDPGLRAGAEQLLEALRRQTGL</sequence>
<comment type="caution">
    <text evidence="1">The sequence shown here is derived from an EMBL/GenBank/DDBJ whole genome shotgun (WGS) entry which is preliminary data.</text>
</comment>
<dbReference type="EMBL" id="BAAAUV010000047">
    <property type="protein sequence ID" value="GAA3241935.1"/>
    <property type="molecule type" value="Genomic_DNA"/>
</dbReference>
<reference evidence="2" key="1">
    <citation type="journal article" date="2019" name="Int. J. Syst. Evol. Microbiol.">
        <title>The Global Catalogue of Microorganisms (GCM) 10K type strain sequencing project: providing services to taxonomists for standard genome sequencing and annotation.</title>
        <authorList>
            <consortium name="The Broad Institute Genomics Platform"/>
            <consortium name="The Broad Institute Genome Sequencing Center for Infectious Disease"/>
            <person name="Wu L."/>
            <person name="Ma J."/>
        </authorList>
    </citation>
    <scope>NUCLEOTIDE SEQUENCE [LARGE SCALE GENOMIC DNA]</scope>
    <source>
        <strain evidence="2">JCM 9377</strain>
    </source>
</reference>
<gene>
    <name evidence="1" type="ORF">GCM10010468_79390</name>
</gene>
<evidence type="ECO:0000313" key="1">
    <source>
        <dbReference type="EMBL" id="GAA3241935.1"/>
    </source>
</evidence>
<name>A0ABP6QMA0_9ACTN</name>
<dbReference type="Proteomes" id="UP001501237">
    <property type="component" value="Unassembled WGS sequence"/>
</dbReference>
<evidence type="ECO:0000313" key="2">
    <source>
        <dbReference type="Proteomes" id="UP001501237"/>
    </source>
</evidence>
<proteinExistence type="predicted"/>
<keyword evidence="2" id="KW-1185">Reference proteome</keyword>